<dbReference type="InterPro" id="IPR006549">
    <property type="entry name" value="HAD-SF_hydro_IIIA"/>
</dbReference>
<dbReference type="Proteomes" id="UP000187074">
    <property type="component" value="Unassembled WGS sequence"/>
</dbReference>
<evidence type="ECO:0000313" key="9">
    <source>
        <dbReference type="Proteomes" id="UP000187074"/>
    </source>
</evidence>
<dbReference type="GO" id="GO:0046872">
    <property type="term" value="F:metal ion binding"/>
    <property type="evidence" value="ECO:0007669"/>
    <property type="project" value="UniProtKB-KW"/>
</dbReference>
<gene>
    <name evidence="8" type="ORF">BK123_29005</name>
</gene>
<evidence type="ECO:0000256" key="3">
    <source>
        <dbReference type="ARBA" id="ARBA00022490"/>
    </source>
</evidence>
<dbReference type="EMBL" id="MRTF01000012">
    <property type="protein sequence ID" value="OME88991.1"/>
    <property type="molecule type" value="Genomic_DNA"/>
</dbReference>
<keyword evidence="4" id="KW-0479">Metal-binding</keyword>
<dbReference type="GO" id="GO:0005737">
    <property type="term" value="C:cytoplasm"/>
    <property type="evidence" value="ECO:0007669"/>
    <property type="project" value="UniProtKB-SubCell"/>
</dbReference>
<dbReference type="STRING" id="1401.BK123_29005"/>
<dbReference type="NCBIfam" id="TIGR01662">
    <property type="entry name" value="HAD-SF-IIIA"/>
    <property type="match status" value="1"/>
</dbReference>
<dbReference type="InterPro" id="IPR006543">
    <property type="entry name" value="Histidinol-phos"/>
</dbReference>
<protein>
    <recommendedName>
        <fullName evidence="7">D,D-heptose 1,7-bisphosphate phosphatase</fullName>
    </recommendedName>
</protein>
<reference evidence="8 9" key="1">
    <citation type="submission" date="2016-11" db="EMBL/GenBank/DDBJ databases">
        <title>Paenibacillus species isolates.</title>
        <authorList>
            <person name="Beno S.M."/>
        </authorList>
    </citation>
    <scope>NUCLEOTIDE SEQUENCE [LARGE SCALE GENOMIC DNA]</scope>
    <source>
        <strain evidence="8 9">FSL F4-0100</strain>
    </source>
</reference>
<sequence>MLELSRQVVFIDRDGTLGGTDRVVLPSEFELFPQVQDSIRSLRAAGMLVCSFTNQPGIARGEVTQDEFESELLAFGFDKIYLCAHEHGAGCPCRKPSAGMLMRAAEENNLDLGECFVLGDRWTDMVAVKEAGCKKVLVKTGAGPKELEKYNNNEYFGKWKEAYPDFIATDYNEAVTWILGRGYKGRVLHGFE</sequence>
<dbReference type="InterPro" id="IPR004446">
    <property type="entry name" value="Heptose_bisP_phosphatase"/>
</dbReference>
<dbReference type="OrthoDB" id="9801899at2"/>
<dbReference type="AlphaFoldDB" id="A0A1R1AU09"/>
<dbReference type="RefSeq" id="WP_076325815.1">
    <property type="nucleotide sequence ID" value="NZ_MRTF01000012.1"/>
</dbReference>
<comment type="caution">
    <text evidence="8">The sequence shown here is derived from an EMBL/GenBank/DDBJ whole genome shotgun (WGS) entry which is preliminary data.</text>
</comment>
<dbReference type="NCBIfam" id="TIGR01656">
    <property type="entry name" value="Histidinol-ppas"/>
    <property type="match status" value="1"/>
</dbReference>
<evidence type="ECO:0000256" key="7">
    <source>
        <dbReference type="ARBA" id="ARBA00031828"/>
    </source>
</evidence>
<dbReference type="SUPFAM" id="SSF56784">
    <property type="entry name" value="HAD-like"/>
    <property type="match status" value="1"/>
</dbReference>
<keyword evidence="3" id="KW-0963">Cytoplasm</keyword>
<dbReference type="InterPro" id="IPR036412">
    <property type="entry name" value="HAD-like_sf"/>
</dbReference>
<dbReference type="Pfam" id="PF13242">
    <property type="entry name" value="Hydrolase_like"/>
    <property type="match status" value="1"/>
</dbReference>
<evidence type="ECO:0000256" key="1">
    <source>
        <dbReference type="ARBA" id="ARBA00004496"/>
    </source>
</evidence>
<comment type="subcellular location">
    <subcellularLocation>
        <location evidence="1">Cytoplasm</location>
    </subcellularLocation>
</comment>
<keyword evidence="6" id="KW-0119">Carbohydrate metabolism</keyword>
<evidence type="ECO:0000256" key="6">
    <source>
        <dbReference type="ARBA" id="ARBA00023277"/>
    </source>
</evidence>
<dbReference type="GO" id="GO:0005975">
    <property type="term" value="P:carbohydrate metabolic process"/>
    <property type="evidence" value="ECO:0007669"/>
    <property type="project" value="InterPro"/>
</dbReference>
<organism evidence="8 9">
    <name type="scientific">Paenibacillus lautus</name>
    <name type="common">Bacillus lautus</name>
    <dbReference type="NCBI Taxonomy" id="1401"/>
    <lineage>
        <taxon>Bacteria</taxon>
        <taxon>Bacillati</taxon>
        <taxon>Bacillota</taxon>
        <taxon>Bacilli</taxon>
        <taxon>Bacillales</taxon>
        <taxon>Paenibacillaceae</taxon>
        <taxon>Paenibacillus</taxon>
    </lineage>
</organism>
<comment type="similarity">
    <text evidence="2">Belongs to the GmhB family.</text>
</comment>
<dbReference type="GO" id="GO:0016791">
    <property type="term" value="F:phosphatase activity"/>
    <property type="evidence" value="ECO:0007669"/>
    <property type="project" value="InterPro"/>
</dbReference>
<dbReference type="PANTHER" id="PTHR42891">
    <property type="entry name" value="D-GLYCERO-BETA-D-MANNO-HEPTOSE-1,7-BISPHOSPHATE 7-PHOSPHATASE"/>
    <property type="match status" value="1"/>
</dbReference>
<evidence type="ECO:0000256" key="4">
    <source>
        <dbReference type="ARBA" id="ARBA00022723"/>
    </source>
</evidence>
<dbReference type="PANTHER" id="PTHR42891:SF1">
    <property type="entry name" value="D-GLYCERO-BETA-D-MANNO-HEPTOSE-1,7-BISPHOSPHATE 7-PHOSPHATASE"/>
    <property type="match status" value="1"/>
</dbReference>
<dbReference type="InterPro" id="IPR023214">
    <property type="entry name" value="HAD_sf"/>
</dbReference>
<keyword evidence="5" id="KW-0378">Hydrolase</keyword>
<dbReference type="Gene3D" id="3.40.50.1000">
    <property type="entry name" value="HAD superfamily/HAD-like"/>
    <property type="match status" value="1"/>
</dbReference>
<name>A0A1R1AU09_PAELA</name>
<evidence type="ECO:0000256" key="5">
    <source>
        <dbReference type="ARBA" id="ARBA00022801"/>
    </source>
</evidence>
<dbReference type="NCBIfam" id="NF005264">
    <property type="entry name" value="PRK06769.1"/>
    <property type="match status" value="1"/>
</dbReference>
<evidence type="ECO:0000256" key="2">
    <source>
        <dbReference type="ARBA" id="ARBA00005628"/>
    </source>
</evidence>
<accession>A0A1R1AU09</accession>
<proteinExistence type="inferred from homology"/>
<evidence type="ECO:0000313" key="8">
    <source>
        <dbReference type="EMBL" id="OME88991.1"/>
    </source>
</evidence>